<feature type="transmembrane region" description="Helical" evidence="1">
    <location>
        <begin position="127"/>
        <end position="147"/>
    </location>
</feature>
<dbReference type="SMART" id="SM00014">
    <property type="entry name" value="acidPPc"/>
    <property type="match status" value="1"/>
</dbReference>
<organism evidence="3 4">
    <name type="scientific">Catenulispora yoronensis</name>
    <dbReference type="NCBI Taxonomy" id="450799"/>
    <lineage>
        <taxon>Bacteria</taxon>
        <taxon>Bacillati</taxon>
        <taxon>Actinomycetota</taxon>
        <taxon>Actinomycetes</taxon>
        <taxon>Catenulisporales</taxon>
        <taxon>Catenulisporaceae</taxon>
        <taxon>Catenulispora</taxon>
    </lineage>
</organism>
<keyword evidence="1" id="KW-0472">Membrane</keyword>
<keyword evidence="1" id="KW-1133">Transmembrane helix</keyword>
<feature type="transmembrane region" description="Helical" evidence="1">
    <location>
        <begin position="185"/>
        <end position="205"/>
    </location>
</feature>
<feature type="transmembrane region" description="Helical" evidence="1">
    <location>
        <begin position="86"/>
        <end position="107"/>
    </location>
</feature>
<dbReference type="PANTHER" id="PTHR14969">
    <property type="entry name" value="SPHINGOSINE-1-PHOSPHATE PHOSPHOHYDROLASE"/>
    <property type="match status" value="1"/>
</dbReference>
<dbReference type="EMBL" id="BAAAQN010000013">
    <property type="protein sequence ID" value="GAA2027548.1"/>
    <property type="molecule type" value="Genomic_DNA"/>
</dbReference>
<reference evidence="4" key="1">
    <citation type="journal article" date="2019" name="Int. J. Syst. Evol. Microbiol.">
        <title>The Global Catalogue of Microorganisms (GCM) 10K type strain sequencing project: providing services to taxonomists for standard genome sequencing and annotation.</title>
        <authorList>
            <consortium name="The Broad Institute Genomics Platform"/>
            <consortium name="The Broad Institute Genome Sequencing Center for Infectious Disease"/>
            <person name="Wu L."/>
            <person name="Ma J."/>
        </authorList>
    </citation>
    <scope>NUCLEOTIDE SEQUENCE [LARGE SCALE GENOMIC DNA]</scope>
    <source>
        <strain evidence="4">JCM 16014</strain>
    </source>
</reference>
<dbReference type="InterPro" id="IPR036938">
    <property type="entry name" value="PAP2/HPO_sf"/>
</dbReference>
<evidence type="ECO:0000313" key="3">
    <source>
        <dbReference type="EMBL" id="GAA2027548.1"/>
    </source>
</evidence>
<dbReference type="SUPFAM" id="SSF48317">
    <property type="entry name" value="Acid phosphatase/Vanadium-dependent haloperoxidase"/>
    <property type="match status" value="1"/>
</dbReference>
<feature type="domain" description="Phosphatidic acid phosphatase type 2/haloperoxidase" evidence="2">
    <location>
        <begin position="85"/>
        <end position="196"/>
    </location>
</feature>
<protein>
    <recommendedName>
        <fullName evidence="2">Phosphatidic acid phosphatase type 2/haloperoxidase domain-containing protein</fullName>
    </recommendedName>
</protein>
<dbReference type="Gene3D" id="1.20.144.10">
    <property type="entry name" value="Phosphatidic acid phosphatase type 2/haloperoxidase"/>
    <property type="match status" value="1"/>
</dbReference>
<evidence type="ECO:0000256" key="1">
    <source>
        <dbReference type="SAM" id="Phobius"/>
    </source>
</evidence>
<evidence type="ECO:0000313" key="4">
    <source>
        <dbReference type="Proteomes" id="UP001500751"/>
    </source>
</evidence>
<dbReference type="PANTHER" id="PTHR14969:SF13">
    <property type="entry name" value="AT30094P"/>
    <property type="match status" value="1"/>
</dbReference>
<dbReference type="Proteomes" id="UP001500751">
    <property type="component" value="Unassembled WGS sequence"/>
</dbReference>
<feature type="transmembrane region" description="Helical" evidence="1">
    <location>
        <begin position="154"/>
        <end position="173"/>
    </location>
</feature>
<gene>
    <name evidence="3" type="ORF">GCM10009839_27950</name>
</gene>
<proteinExistence type="predicted"/>
<dbReference type="InterPro" id="IPR000326">
    <property type="entry name" value="PAP2/HPO"/>
</dbReference>
<dbReference type="Pfam" id="PF01569">
    <property type="entry name" value="PAP2"/>
    <property type="match status" value="1"/>
</dbReference>
<keyword evidence="1" id="KW-0812">Transmembrane</keyword>
<dbReference type="CDD" id="cd03392">
    <property type="entry name" value="PAP2_like_2"/>
    <property type="match status" value="1"/>
</dbReference>
<dbReference type="RefSeq" id="WP_344665997.1">
    <property type="nucleotide sequence ID" value="NZ_BAAAQN010000013.1"/>
</dbReference>
<sequence>MPKVRHWLVIPLTLFTGAVIIGLVAAHTSATRSTELAWDAHIQELRTGWLNRVMLDLADAAAPVAGLVILALITMYFLWRGNPVQAVATFLVIAVGWNSSQIAKLIVARHRPPTVYSLAPETGSNSYPSGHVAFAVSLAIAVCMLAAGTRWFRLTVALGTLWTLLIAFSRLYIGAHYPLDVLGSVLVSVAAIVLLTGLWHGWIAGNLWRVPLLARFGPVPGPVAVAETASVGSGAPRSN</sequence>
<feature type="transmembrane region" description="Helical" evidence="1">
    <location>
        <begin position="60"/>
        <end position="79"/>
    </location>
</feature>
<feature type="transmembrane region" description="Helical" evidence="1">
    <location>
        <begin position="7"/>
        <end position="26"/>
    </location>
</feature>
<comment type="caution">
    <text evidence="3">The sequence shown here is derived from an EMBL/GenBank/DDBJ whole genome shotgun (WGS) entry which is preliminary data.</text>
</comment>
<keyword evidence="4" id="KW-1185">Reference proteome</keyword>
<accession>A0ABP5FIZ9</accession>
<name>A0ABP5FIZ9_9ACTN</name>
<evidence type="ECO:0000259" key="2">
    <source>
        <dbReference type="SMART" id="SM00014"/>
    </source>
</evidence>